<dbReference type="Pfam" id="PF13304">
    <property type="entry name" value="AAA_21"/>
    <property type="match status" value="1"/>
</dbReference>
<dbReference type="SUPFAM" id="SSF52540">
    <property type="entry name" value="P-loop containing nucleoside triphosphate hydrolases"/>
    <property type="match status" value="1"/>
</dbReference>
<comment type="caution">
    <text evidence="2">The sequence shown here is derived from an EMBL/GenBank/DDBJ whole genome shotgun (WGS) entry which is preliminary data.</text>
</comment>
<dbReference type="InterPro" id="IPR027417">
    <property type="entry name" value="P-loop_NTPase"/>
</dbReference>
<dbReference type="RefSeq" id="WP_103115159.1">
    <property type="nucleotide sequence ID" value="NZ_PPFX01000013.1"/>
</dbReference>
<organism evidence="2 3">
    <name type="scientific">Geothermobacter hydrogeniphilus</name>
    <dbReference type="NCBI Taxonomy" id="1969733"/>
    <lineage>
        <taxon>Bacteria</taxon>
        <taxon>Pseudomonadati</taxon>
        <taxon>Thermodesulfobacteriota</taxon>
        <taxon>Desulfuromonadia</taxon>
        <taxon>Desulfuromonadales</taxon>
        <taxon>Geothermobacteraceae</taxon>
        <taxon>Geothermobacter</taxon>
    </lineage>
</organism>
<dbReference type="PANTHER" id="PTHR40396:SF1">
    <property type="entry name" value="ATPASE AAA-TYPE CORE DOMAIN-CONTAINING PROTEIN"/>
    <property type="match status" value="1"/>
</dbReference>
<evidence type="ECO:0000259" key="1">
    <source>
        <dbReference type="Pfam" id="PF13304"/>
    </source>
</evidence>
<dbReference type="OrthoDB" id="9816506at2"/>
<name>A0A2K2HAY2_9BACT</name>
<dbReference type="Gene3D" id="3.40.50.300">
    <property type="entry name" value="P-loop containing nucleotide triphosphate hydrolases"/>
    <property type="match status" value="1"/>
</dbReference>
<evidence type="ECO:0000313" key="3">
    <source>
        <dbReference type="Proteomes" id="UP000236340"/>
    </source>
</evidence>
<evidence type="ECO:0000313" key="2">
    <source>
        <dbReference type="EMBL" id="PNU20417.1"/>
    </source>
</evidence>
<dbReference type="Proteomes" id="UP000236340">
    <property type="component" value="Unassembled WGS sequence"/>
</dbReference>
<feature type="domain" description="ATPase AAA-type core" evidence="1">
    <location>
        <begin position="27"/>
        <end position="344"/>
    </location>
</feature>
<dbReference type="PANTHER" id="PTHR40396">
    <property type="entry name" value="ATPASE-LIKE PROTEIN"/>
    <property type="match status" value="1"/>
</dbReference>
<dbReference type="AlphaFoldDB" id="A0A2K2HAY2"/>
<dbReference type="InterPro" id="IPR003959">
    <property type="entry name" value="ATPase_AAA_core"/>
</dbReference>
<dbReference type="GO" id="GO:0005524">
    <property type="term" value="F:ATP binding"/>
    <property type="evidence" value="ECO:0007669"/>
    <property type="project" value="InterPro"/>
</dbReference>
<dbReference type="InterPro" id="IPR014555">
    <property type="entry name" value="RecF-like"/>
</dbReference>
<reference evidence="2 3" key="1">
    <citation type="journal article" date="2018" name="Genome Announc.">
        <title>Genome Sequence of Geothermobacter sp. HR-1 Iron Reducer from the Loihi Seamount.</title>
        <authorList>
            <person name="Smith H."/>
            <person name="Abuyen K."/>
            <person name="Tremblay J."/>
            <person name="Savalia P."/>
            <person name="Perez-Rodriguez I."/>
            <person name="Emerson D."/>
            <person name="Tully B."/>
            <person name="Amend J."/>
        </authorList>
    </citation>
    <scope>NUCLEOTIDE SEQUENCE [LARGE SCALE GENOMIC DNA]</scope>
    <source>
        <strain evidence="2 3">HR-1</strain>
    </source>
</reference>
<gene>
    <name evidence="2" type="ORF">C2E25_07590</name>
</gene>
<dbReference type="PIRSF" id="PIRSF029347">
    <property type="entry name" value="RecF"/>
    <property type="match status" value="1"/>
</dbReference>
<dbReference type="GO" id="GO:0016887">
    <property type="term" value="F:ATP hydrolysis activity"/>
    <property type="evidence" value="ECO:0007669"/>
    <property type="project" value="InterPro"/>
</dbReference>
<protein>
    <submittedName>
        <fullName evidence="2">Chromosome segregation protein SMC</fullName>
    </submittedName>
</protein>
<sequence length="398" mass="45086">MRIESIRLKNFRAFRDVTLKDIPGFCVLVGANGTGKSTLFSVLGFLRDAMETNVTAALGRLGGSRGFQEVRTRGCDGPIEIELKLRANLGRRSSTLITYFLSLDEKNGRPVVAREILKYRRGSGGQPWHFLDFNYGKGEAVTNELEKVDDVRMLERESQTLKSPDILAIKGLAQFERFPAVVALGNLIENWHLSDFHISKARPEQETGYAEHLSREGENLSLVIDFLYRHHPEVFSTLKEKLKSRVPGITNIEAKPTEEGRILLKFQDGAFEDPILARFVSDGTIKMLAYLTLLYDPNPHPLLCVEEPENQLYPSLLWELAEEFRAYSARGSQVFVSTHSPDFLNAVELDEVFWLEKEDGFTKVHRAKDDEQLAAFMAEGDQMGYLWKEGLFRGANPK</sequence>
<proteinExistence type="predicted"/>
<dbReference type="EMBL" id="PPFX01000013">
    <property type="protein sequence ID" value="PNU20417.1"/>
    <property type="molecule type" value="Genomic_DNA"/>
</dbReference>
<accession>A0A2K2HAY2</accession>